<sequence length="241" mass="27009">MLRKLLRLLKPDVDMRSSFVIPIPHCFNIEELPSAASQRSQIQELIRCSNQPLAELKQTLDPLSRHLLNGLAYTVGSALGSEPPTREECLTAFSIPNKVGLTAGARAWSKHSHRSQGKTSGAKDSPVKRNNKGQIKIDTGWWGTPSGSVSSINERGLILFERVVDNSSWRNLHWLPHQVLVYEARVAEGYGMRWSQDRSVLESGGEVVAELPSWTFRGFVEPMIENGHEVGWKHHILDTQQ</sequence>
<evidence type="ECO:0000256" key="1">
    <source>
        <dbReference type="SAM" id="MobiDB-lite"/>
    </source>
</evidence>
<dbReference type="GeneID" id="64598121"/>
<evidence type="ECO:0000313" key="3">
    <source>
        <dbReference type="Proteomes" id="UP000719766"/>
    </source>
</evidence>
<dbReference type="AlphaFoldDB" id="A0A9P7DB36"/>
<reference evidence="2" key="1">
    <citation type="journal article" date="2020" name="New Phytol.">
        <title>Comparative genomics reveals dynamic genome evolution in host specialist ectomycorrhizal fungi.</title>
        <authorList>
            <person name="Lofgren L.A."/>
            <person name="Nguyen N.H."/>
            <person name="Vilgalys R."/>
            <person name="Ruytinx J."/>
            <person name="Liao H.L."/>
            <person name="Branco S."/>
            <person name="Kuo A."/>
            <person name="LaButti K."/>
            <person name="Lipzen A."/>
            <person name="Andreopoulos W."/>
            <person name="Pangilinan J."/>
            <person name="Riley R."/>
            <person name="Hundley H."/>
            <person name="Na H."/>
            <person name="Barry K."/>
            <person name="Grigoriev I.V."/>
            <person name="Stajich J.E."/>
            <person name="Kennedy P.G."/>
        </authorList>
    </citation>
    <scope>NUCLEOTIDE SEQUENCE</scope>
    <source>
        <strain evidence="2">S12</strain>
    </source>
</reference>
<comment type="caution">
    <text evidence="2">The sequence shown here is derived from an EMBL/GenBank/DDBJ whole genome shotgun (WGS) entry which is preliminary data.</text>
</comment>
<dbReference type="PANTHER" id="PTHR34204:SF2">
    <property type="entry name" value="RNA-BINDING ASCH DOMAIN PROTEIN"/>
    <property type="match status" value="1"/>
</dbReference>
<dbReference type="PANTHER" id="PTHR34204">
    <property type="entry name" value="RNA-BINDING ASCH DOMAIN PROTEIN"/>
    <property type="match status" value="1"/>
</dbReference>
<accession>A0A9P7DB36</accession>
<proteinExistence type="predicted"/>
<dbReference type="OrthoDB" id="112749at2759"/>
<organism evidence="2 3">
    <name type="scientific">Suillus plorans</name>
    <dbReference type="NCBI Taxonomy" id="116603"/>
    <lineage>
        <taxon>Eukaryota</taxon>
        <taxon>Fungi</taxon>
        <taxon>Dikarya</taxon>
        <taxon>Basidiomycota</taxon>
        <taxon>Agaricomycotina</taxon>
        <taxon>Agaricomycetes</taxon>
        <taxon>Agaricomycetidae</taxon>
        <taxon>Boletales</taxon>
        <taxon>Suillineae</taxon>
        <taxon>Suillaceae</taxon>
        <taxon>Suillus</taxon>
    </lineage>
</organism>
<dbReference type="EMBL" id="JABBWE010000097">
    <property type="protein sequence ID" value="KAG1786162.1"/>
    <property type="molecule type" value="Genomic_DNA"/>
</dbReference>
<dbReference type="RefSeq" id="XP_041153632.1">
    <property type="nucleotide sequence ID" value="XM_041304357.1"/>
</dbReference>
<name>A0A9P7DB36_9AGAM</name>
<feature type="region of interest" description="Disordered" evidence="1">
    <location>
        <begin position="106"/>
        <end position="136"/>
    </location>
</feature>
<dbReference type="Proteomes" id="UP000719766">
    <property type="component" value="Unassembled WGS sequence"/>
</dbReference>
<gene>
    <name evidence="2" type="ORF">HD556DRAFT_1417069</name>
</gene>
<protein>
    <submittedName>
        <fullName evidence="2">Uncharacterized protein</fullName>
    </submittedName>
</protein>
<evidence type="ECO:0000313" key="2">
    <source>
        <dbReference type="EMBL" id="KAG1786162.1"/>
    </source>
</evidence>
<keyword evidence="3" id="KW-1185">Reference proteome</keyword>